<dbReference type="EMBL" id="CALLCH030000011">
    <property type="protein sequence ID" value="CAI4214353.1"/>
    <property type="molecule type" value="Genomic_DNA"/>
</dbReference>
<feature type="compositionally biased region" description="Basic and acidic residues" evidence="1">
    <location>
        <begin position="89"/>
        <end position="99"/>
    </location>
</feature>
<dbReference type="AlphaFoldDB" id="A0A9P1M952"/>
<accession>A0A9P1M952</accession>
<evidence type="ECO:0000313" key="3">
    <source>
        <dbReference type="Proteomes" id="UP000838763"/>
    </source>
</evidence>
<feature type="region of interest" description="Disordered" evidence="1">
    <location>
        <begin position="67"/>
        <end position="99"/>
    </location>
</feature>
<dbReference type="Proteomes" id="UP000838763">
    <property type="component" value="Unassembled WGS sequence"/>
</dbReference>
<proteinExistence type="predicted"/>
<organism evidence="2 3">
    <name type="scientific">Parascedosporium putredinis</name>
    <dbReference type="NCBI Taxonomy" id="1442378"/>
    <lineage>
        <taxon>Eukaryota</taxon>
        <taxon>Fungi</taxon>
        <taxon>Dikarya</taxon>
        <taxon>Ascomycota</taxon>
        <taxon>Pezizomycotina</taxon>
        <taxon>Sordariomycetes</taxon>
        <taxon>Hypocreomycetidae</taxon>
        <taxon>Microascales</taxon>
        <taxon>Microascaceae</taxon>
        <taxon>Parascedosporium</taxon>
    </lineage>
</organism>
<evidence type="ECO:0000313" key="2">
    <source>
        <dbReference type="EMBL" id="CAI4214353.1"/>
    </source>
</evidence>
<gene>
    <name evidence="2" type="ORF">PPNO1_LOCUS4082</name>
</gene>
<protein>
    <submittedName>
        <fullName evidence="2">Uncharacterized protein</fullName>
    </submittedName>
</protein>
<reference evidence="2" key="1">
    <citation type="submission" date="2022-11" db="EMBL/GenBank/DDBJ databases">
        <authorList>
            <person name="Scott C."/>
            <person name="Bruce N."/>
        </authorList>
    </citation>
    <scope>NUCLEOTIDE SEQUENCE</scope>
</reference>
<keyword evidence="3" id="KW-1185">Reference proteome</keyword>
<sequence length="539" mass="60877">MLEPSHLSAQPLGDEVDVDSLDLASLYRELHLSDRIRESIVQENLAAQTRATVEDDAFDTWSHYRRNRQDETDCETPPRPNHAGAWPTEHPESRTHPHAERPVDTVAILQKIDAQRAALRARVNELSRGKLRSLSVIDLPLDILQLIFDLAIGNESDKRARVRLVASCRLTCNIFEQMAAPRLFPILNVALDEQSLHRARQISHRPLLASGVREVVVDMRYVPEDLVTDKKDVLRQVMHRAANMRGFFYKSYQARMVGPYSHALADYRAYRREHRKQRRLVEDKTFTNTLVEALTRMPRARSVRFKDEPDTEDEEDEDVEDNETQSLGTRSLEKRGKSQASVTRLGWKSIERLRRSSGGDEGRTSERPAWDELKRACASLRTVNLDGTLGGNLSNKSTRAHHLPPSDKSMVDEFLGAVLSGPSLSSVTLSMYAFGLTSSPSRGRYELYHADAILSAISSTCIQSLVLSNVSTHPGPLERLLNNLHGKATKLFLDDVWLLQGSWGGVREIIATRFAGRHHRDELWLSLCDLIGGEYGERG</sequence>
<feature type="region of interest" description="Disordered" evidence="1">
    <location>
        <begin position="301"/>
        <end position="340"/>
    </location>
</feature>
<dbReference type="OrthoDB" id="3759773at2759"/>
<comment type="caution">
    <text evidence="2">The sequence shown here is derived from an EMBL/GenBank/DDBJ whole genome shotgun (WGS) entry which is preliminary data.</text>
</comment>
<feature type="compositionally biased region" description="Acidic residues" evidence="1">
    <location>
        <begin position="309"/>
        <end position="323"/>
    </location>
</feature>
<evidence type="ECO:0000256" key="1">
    <source>
        <dbReference type="SAM" id="MobiDB-lite"/>
    </source>
</evidence>
<name>A0A9P1M952_9PEZI</name>